<evidence type="ECO:0000313" key="1">
    <source>
        <dbReference type="EMBL" id="KAA3461897.1"/>
    </source>
</evidence>
<reference evidence="2" key="1">
    <citation type="journal article" date="2019" name="Plant Biotechnol. J.">
        <title>Genome sequencing of the Australian wild diploid species Gossypium australe highlights disease resistance and delayed gland morphogenesis.</title>
        <authorList>
            <person name="Cai Y."/>
            <person name="Cai X."/>
            <person name="Wang Q."/>
            <person name="Wang P."/>
            <person name="Zhang Y."/>
            <person name="Cai C."/>
            <person name="Xu Y."/>
            <person name="Wang K."/>
            <person name="Zhou Z."/>
            <person name="Wang C."/>
            <person name="Geng S."/>
            <person name="Li B."/>
            <person name="Dong Q."/>
            <person name="Hou Y."/>
            <person name="Wang H."/>
            <person name="Ai P."/>
            <person name="Liu Z."/>
            <person name="Yi F."/>
            <person name="Sun M."/>
            <person name="An G."/>
            <person name="Cheng J."/>
            <person name="Zhang Y."/>
            <person name="Shi Q."/>
            <person name="Xie Y."/>
            <person name="Shi X."/>
            <person name="Chang Y."/>
            <person name="Huang F."/>
            <person name="Chen Y."/>
            <person name="Hong S."/>
            <person name="Mi L."/>
            <person name="Sun Q."/>
            <person name="Zhang L."/>
            <person name="Zhou B."/>
            <person name="Peng R."/>
            <person name="Zhang X."/>
            <person name="Liu F."/>
        </authorList>
    </citation>
    <scope>NUCLEOTIDE SEQUENCE [LARGE SCALE GENOMIC DNA]</scope>
    <source>
        <strain evidence="2">cv. PA1801</strain>
    </source>
</reference>
<dbReference type="Proteomes" id="UP000325315">
    <property type="component" value="Unassembled WGS sequence"/>
</dbReference>
<keyword evidence="2" id="KW-1185">Reference proteome</keyword>
<proteinExistence type="predicted"/>
<evidence type="ECO:0000313" key="2">
    <source>
        <dbReference type="Proteomes" id="UP000325315"/>
    </source>
</evidence>
<comment type="caution">
    <text evidence="1">The sequence shown here is derived from an EMBL/GenBank/DDBJ whole genome shotgun (WGS) entry which is preliminary data.</text>
</comment>
<sequence>MFYINSASIGDIKLAFEKATSFSLRVPKRNLTHRLANCLVQNLGTYLGVHLFHNRVPNNTVNFVVDKVRCKLQSWEARKLSIAGRVTLTQSILLLIPNYFMQSMLIPKGVCVEIERIVRKYIWEALEDI</sequence>
<dbReference type="EMBL" id="SMMG02000009">
    <property type="protein sequence ID" value="KAA3461897.1"/>
    <property type="molecule type" value="Genomic_DNA"/>
</dbReference>
<dbReference type="OrthoDB" id="1434716at2759"/>
<protein>
    <submittedName>
        <fullName evidence="1">Retrovirus-related Pol polyprotein LINE-1</fullName>
    </submittedName>
</protein>
<dbReference type="PANTHER" id="PTHR33116:SF86">
    <property type="entry name" value="REVERSE TRANSCRIPTASE DOMAIN-CONTAINING PROTEIN"/>
    <property type="match status" value="1"/>
</dbReference>
<name>A0A5B6UXN6_9ROSI</name>
<dbReference type="AlphaFoldDB" id="A0A5B6UXN6"/>
<accession>A0A5B6UXN6</accession>
<gene>
    <name evidence="1" type="ORF">EPI10_028433</name>
</gene>
<dbReference type="PANTHER" id="PTHR33116">
    <property type="entry name" value="REVERSE TRANSCRIPTASE ZINC-BINDING DOMAIN-CONTAINING PROTEIN-RELATED-RELATED"/>
    <property type="match status" value="1"/>
</dbReference>
<organism evidence="1 2">
    <name type="scientific">Gossypium australe</name>
    <dbReference type="NCBI Taxonomy" id="47621"/>
    <lineage>
        <taxon>Eukaryota</taxon>
        <taxon>Viridiplantae</taxon>
        <taxon>Streptophyta</taxon>
        <taxon>Embryophyta</taxon>
        <taxon>Tracheophyta</taxon>
        <taxon>Spermatophyta</taxon>
        <taxon>Magnoliopsida</taxon>
        <taxon>eudicotyledons</taxon>
        <taxon>Gunneridae</taxon>
        <taxon>Pentapetalae</taxon>
        <taxon>rosids</taxon>
        <taxon>malvids</taxon>
        <taxon>Malvales</taxon>
        <taxon>Malvaceae</taxon>
        <taxon>Malvoideae</taxon>
        <taxon>Gossypium</taxon>
    </lineage>
</organism>